<dbReference type="InterPro" id="IPR016032">
    <property type="entry name" value="Sig_transdc_resp-reg_C-effctor"/>
</dbReference>
<keyword evidence="4" id="KW-0804">Transcription</keyword>
<comment type="similarity">
    <text evidence="1">Belongs to the AfsR/DnrI/RedD regulatory family.</text>
</comment>
<dbReference type="Gene3D" id="1.10.10.10">
    <property type="entry name" value="Winged helix-like DNA-binding domain superfamily/Winged helix DNA-binding domain"/>
    <property type="match status" value="1"/>
</dbReference>
<evidence type="ECO:0000313" key="8">
    <source>
        <dbReference type="Proteomes" id="UP000676967"/>
    </source>
</evidence>
<dbReference type="EMBL" id="AP023356">
    <property type="protein sequence ID" value="BCJ40632.1"/>
    <property type="molecule type" value="Genomic_DNA"/>
</dbReference>
<proteinExistence type="inferred from homology"/>
<dbReference type="InterPro" id="IPR005158">
    <property type="entry name" value="BTAD"/>
</dbReference>
<keyword evidence="8" id="KW-1185">Reference proteome</keyword>
<evidence type="ECO:0000256" key="4">
    <source>
        <dbReference type="ARBA" id="ARBA00023163"/>
    </source>
</evidence>
<feature type="DNA-binding region" description="OmpR/PhoB-type" evidence="5">
    <location>
        <begin position="1"/>
        <end position="100"/>
    </location>
</feature>
<dbReference type="PANTHER" id="PTHR35807:SF1">
    <property type="entry name" value="TRANSCRIPTIONAL REGULATOR REDD"/>
    <property type="match status" value="1"/>
</dbReference>
<dbReference type="PANTHER" id="PTHR35807">
    <property type="entry name" value="TRANSCRIPTIONAL REGULATOR REDD-RELATED"/>
    <property type="match status" value="1"/>
</dbReference>
<evidence type="ECO:0000256" key="5">
    <source>
        <dbReference type="PROSITE-ProRule" id="PRU01091"/>
    </source>
</evidence>
<dbReference type="PROSITE" id="PS51755">
    <property type="entry name" value="OMPR_PHOB"/>
    <property type="match status" value="1"/>
</dbReference>
<dbReference type="Gene3D" id="1.25.40.10">
    <property type="entry name" value="Tetratricopeptide repeat domain"/>
    <property type="match status" value="1"/>
</dbReference>
<protein>
    <submittedName>
        <fullName evidence="7">SARP family transcriptional regulator</fullName>
    </submittedName>
</protein>
<sequence length="626" mass="65921">MSEIRFGVLGPLVATDAAGTPIALKGPMHRAVLARLLVARRRVVPVGDLVADLWVAPPDGAVAAVRTFVAALRRALEPDRRPRAPASLLVTEGLGYALRPAPEAVDAWSFEAAVHGDPARLEEALSWWRGPAYADFPDAPWAAADRARLTELRLHAVERRAAARLDAAAVADLDAHVTAHPWREEGWRLLALALYRAGRQADALAVLRRARTLLVEQLGLDPGPALRRLEEDVLRQAPALDPGADPLARAAEAYDRLAGGARARLESAVGLLRTLAVTGAGGLRAAREQRSAAVAAAEQLGDPELTARVIGAYDVPAVWPRSDDPERAAGIVAVAARTLAALPAGRPAARARLLATIGLESRGTTDPWPGECAREAEALARGLDDPGLLAFALNATWMQRCHRIGTAPERDAIGAELIGLAAPHGLVTAEVLGHLIRVQARAALGDLPGADRHAAAAGELSVRHELPLVGVFTAGYAALRLDLGGAGFGEVERAYRGLGERLDAAEMPGLSDGLVALALLGVRLRRGLALPGVEGFGAYAKWVLPLWDHRELRDLPDPPPGLLADALWWLLAKAALSCGDRPMMDRARTALAPAAGEWAGAGTGMLVIGSVGEQLAKLHQTADAES</sequence>
<dbReference type="SMART" id="SM01043">
    <property type="entry name" value="BTAD"/>
    <property type="match status" value="1"/>
</dbReference>
<dbReference type="InterPro" id="IPR001867">
    <property type="entry name" value="OmpR/PhoB-type_DNA-bd"/>
</dbReference>
<organism evidence="7 8">
    <name type="scientific">Actinoplanes ianthinogenes</name>
    <dbReference type="NCBI Taxonomy" id="122358"/>
    <lineage>
        <taxon>Bacteria</taxon>
        <taxon>Bacillati</taxon>
        <taxon>Actinomycetota</taxon>
        <taxon>Actinomycetes</taxon>
        <taxon>Micromonosporales</taxon>
        <taxon>Micromonosporaceae</taxon>
        <taxon>Actinoplanes</taxon>
    </lineage>
</organism>
<evidence type="ECO:0000259" key="6">
    <source>
        <dbReference type="PROSITE" id="PS51755"/>
    </source>
</evidence>
<name>A0ABM7LN35_9ACTN</name>
<evidence type="ECO:0000256" key="1">
    <source>
        <dbReference type="ARBA" id="ARBA00005820"/>
    </source>
</evidence>
<evidence type="ECO:0000256" key="3">
    <source>
        <dbReference type="ARBA" id="ARBA00023125"/>
    </source>
</evidence>
<evidence type="ECO:0000256" key="2">
    <source>
        <dbReference type="ARBA" id="ARBA00023015"/>
    </source>
</evidence>
<dbReference type="Pfam" id="PF03704">
    <property type="entry name" value="BTAD"/>
    <property type="match status" value="1"/>
</dbReference>
<evidence type="ECO:0000313" key="7">
    <source>
        <dbReference type="EMBL" id="BCJ40632.1"/>
    </source>
</evidence>
<reference evidence="7 8" key="1">
    <citation type="submission" date="2020-08" db="EMBL/GenBank/DDBJ databases">
        <title>Whole genome shotgun sequence of Actinoplanes ianthinogenes NBRC 13996.</title>
        <authorList>
            <person name="Komaki H."/>
            <person name="Tamura T."/>
        </authorList>
    </citation>
    <scope>NUCLEOTIDE SEQUENCE [LARGE SCALE GENOMIC DNA]</scope>
    <source>
        <strain evidence="7 8">NBRC 13996</strain>
    </source>
</reference>
<dbReference type="InterPro" id="IPR011990">
    <property type="entry name" value="TPR-like_helical_dom_sf"/>
</dbReference>
<dbReference type="InterPro" id="IPR036388">
    <property type="entry name" value="WH-like_DNA-bd_sf"/>
</dbReference>
<dbReference type="Proteomes" id="UP000676967">
    <property type="component" value="Chromosome"/>
</dbReference>
<dbReference type="RefSeq" id="WP_189335157.1">
    <property type="nucleotide sequence ID" value="NZ_AP023356.1"/>
</dbReference>
<dbReference type="SMART" id="SM00862">
    <property type="entry name" value="Trans_reg_C"/>
    <property type="match status" value="1"/>
</dbReference>
<dbReference type="CDD" id="cd15831">
    <property type="entry name" value="BTAD"/>
    <property type="match status" value="1"/>
</dbReference>
<dbReference type="SUPFAM" id="SSF48452">
    <property type="entry name" value="TPR-like"/>
    <property type="match status" value="1"/>
</dbReference>
<dbReference type="SUPFAM" id="SSF46894">
    <property type="entry name" value="C-terminal effector domain of the bipartite response regulators"/>
    <property type="match status" value="1"/>
</dbReference>
<gene>
    <name evidence="7" type="ORF">Aiant_12890</name>
</gene>
<feature type="domain" description="OmpR/PhoB-type" evidence="6">
    <location>
        <begin position="1"/>
        <end position="100"/>
    </location>
</feature>
<accession>A0ABM7LN35</accession>
<keyword evidence="3 5" id="KW-0238">DNA-binding</keyword>
<dbReference type="InterPro" id="IPR051677">
    <property type="entry name" value="AfsR-DnrI-RedD_regulator"/>
</dbReference>
<dbReference type="Pfam" id="PF00486">
    <property type="entry name" value="Trans_reg_C"/>
    <property type="match status" value="1"/>
</dbReference>
<keyword evidence="2" id="KW-0805">Transcription regulation</keyword>